<dbReference type="InterPro" id="IPR004835">
    <property type="entry name" value="Chitin_synth"/>
</dbReference>
<gene>
    <name evidence="17" type="ORF">BDZ90DRAFT_217675</name>
</gene>
<dbReference type="GO" id="GO:0071555">
    <property type="term" value="P:cell wall organization"/>
    <property type="evidence" value="ECO:0007669"/>
    <property type="project" value="UniProtKB-KW"/>
</dbReference>
<keyword evidence="7 14" id="KW-0812">Transmembrane</keyword>
<keyword evidence="6 14" id="KW-0808">Transferase</keyword>
<dbReference type="InterPro" id="IPR013616">
    <property type="entry name" value="Chitin_synth_N"/>
</dbReference>
<feature type="transmembrane region" description="Helical" evidence="14">
    <location>
        <begin position="601"/>
        <end position="625"/>
    </location>
</feature>
<dbReference type="Pfam" id="PF01644">
    <property type="entry name" value="Chitin_synth_1"/>
    <property type="match status" value="1"/>
</dbReference>
<sequence>MEPGYSYSSTGLNAPNPFYSSADANGSYTSVVGGAGTSDTNHSMMPGSGAVYTPGYEDESKQPLNEKYGAGTVGYQLQDYQVGGPGFAPPRTNTPYSSAQDSQSDSASQAAWVQRQQIPKRGLTRKVKLTRGNWIVDHRVPTAVRNAVEPKWGSGVQTNEFSHMRYTAATCDPDDFTAENGWTLRTSSQYQRDTELLIAITYYNEDRILLARTLHGVMLNIRDICKSKASKFWRRSAEEGRPGWQRIVVSLIFDGIDPCDKEVLDLLATVGVYQDGVMKKKVDGKETVAHLFEYTTQLSVDPSPALVQPHRDDPSNLVPVQMIFCLKQRNSKKINSHRWLFNAIGKQLQPEICILLDAGTKPGHKSLYYLWEAFYNNKNLGGACGEIHAMLKGGRKLINPLVAAQNFEYKMSNILDKPLESSFGYVSVLPGAFSAYRYRAIQGRPLQQYFHGDHTLADRLGKKGIHGMGIFTKNMFLAEDRILCFELVAKAGDKWTLTYVKPAKGETDVPEGVAELISQRRRWLNGSFAASVYATVHFFRIYKSNHGIIRLFFFHLQALYNIFVLFFSWFALANLWLTFSIIIQFLPEQLLKNSGQTTLEIFHWVNLVLKWIYVFFLVLQFVLALGNRPKGERATYITSFVVFGLLGLYLIVTSLWLTVNSFADKNLTTLAGIKSLFTSQENAVLIAALAATFGVYLIASILFADPLHMITSFPQYLVIAPSFINILNVYSFCNLHDVSWGTKGSDKADSLPSVDTKKDKGPAGTVEEVERPQEDIDATFKDVVSRAVAPMHAETGEKEKPTMDDGNKTFRTRLLAIWLLSNGILTVAIENVNGYNEGLTQKQINQVQSTKQSTYFSIILWSTFGLALFRFIGALHYWVIRQSTRCFRKS</sequence>
<feature type="compositionally biased region" description="Low complexity" evidence="15">
    <location>
        <begin position="97"/>
        <end position="110"/>
    </location>
</feature>
<feature type="domain" description="Chitin synthase N-terminal" evidence="16">
    <location>
        <begin position="124"/>
        <end position="195"/>
    </location>
</feature>
<evidence type="ECO:0000256" key="12">
    <source>
        <dbReference type="ARBA" id="ARBA00024009"/>
    </source>
</evidence>
<feature type="region of interest" description="Disordered" evidence="15">
    <location>
        <begin position="744"/>
        <end position="771"/>
    </location>
</feature>
<evidence type="ECO:0000256" key="2">
    <source>
        <dbReference type="ARBA" id="ARBA00004651"/>
    </source>
</evidence>
<feature type="transmembrane region" description="Helical" evidence="14">
    <location>
        <begin position="683"/>
        <end position="704"/>
    </location>
</feature>
<evidence type="ECO:0000256" key="6">
    <source>
        <dbReference type="ARBA" id="ARBA00022679"/>
    </source>
</evidence>
<dbReference type="PANTHER" id="PTHR22914:SF11">
    <property type="entry name" value="CHITIN SYNTHASE B"/>
    <property type="match status" value="1"/>
</dbReference>
<dbReference type="GO" id="GO:0006031">
    <property type="term" value="P:chitin biosynthetic process"/>
    <property type="evidence" value="ECO:0007669"/>
    <property type="project" value="UniProtKB-UniRule"/>
</dbReference>
<reference evidence="17 18" key="1">
    <citation type="journal article" date="2018" name="Mol. Biol. Evol.">
        <title>Broad Genomic Sampling Reveals a Smut Pathogenic Ancestry of the Fungal Clade Ustilaginomycotina.</title>
        <authorList>
            <person name="Kijpornyongpan T."/>
            <person name="Mondo S.J."/>
            <person name="Barry K."/>
            <person name="Sandor L."/>
            <person name="Lee J."/>
            <person name="Lipzen A."/>
            <person name="Pangilinan J."/>
            <person name="LaButti K."/>
            <person name="Hainaut M."/>
            <person name="Henrissat B."/>
            <person name="Grigoriev I.V."/>
            <person name="Spatafora J.W."/>
            <person name="Aime M.C."/>
        </authorList>
    </citation>
    <scope>NUCLEOTIDE SEQUENCE [LARGE SCALE GENOMIC DNA]</scope>
    <source>
        <strain evidence="17 18">MCA 5214</strain>
    </source>
</reference>
<feature type="region of interest" description="Disordered" evidence="15">
    <location>
        <begin position="82"/>
        <end position="110"/>
    </location>
</feature>
<accession>A0A316V1E4</accession>
<evidence type="ECO:0000256" key="4">
    <source>
        <dbReference type="ARBA" id="ARBA00022475"/>
    </source>
</evidence>
<feature type="transmembrane region" description="Helical" evidence="14">
    <location>
        <begin position="858"/>
        <end position="880"/>
    </location>
</feature>
<feature type="transmembrane region" description="Helical" evidence="14">
    <location>
        <begin position="637"/>
        <end position="663"/>
    </location>
</feature>
<evidence type="ECO:0000256" key="14">
    <source>
        <dbReference type="RuleBase" id="RU366040"/>
    </source>
</evidence>
<keyword evidence="9 14" id="KW-0472">Membrane</keyword>
<dbReference type="GO" id="GO:0030659">
    <property type="term" value="C:cytoplasmic vesicle membrane"/>
    <property type="evidence" value="ECO:0007669"/>
    <property type="project" value="UniProtKB-SubCell"/>
</dbReference>
<feature type="transmembrane region" description="Helical" evidence="14">
    <location>
        <begin position="562"/>
        <end position="586"/>
    </location>
</feature>
<comment type="subcellular location">
    <subcellularLocation>
        <location evidence="2 14">Cell membrane</location>
        <topology evidence="2 14">Multi-pass membrane protein</topology>
    </subcellularLocation>
    <subcellularLocation>
        <location evidence="1">Cytoplasmic vesicle membrane</location>
        <topology evidence="1">Multi-pass membrane protein</topology>
    </subcellularLocation>
</comment>
<keyword evidence="4 14" id="KW-1003">Cell membrane</keyword>
<comment type="similarity">
    <text evidence="13">Belongs to the chitin synthase family. Class III subfamily.</text>
</comment>
<keyword evidence="11" id="KW-0968">Cytoplasmic vesicle</keyword>
<evidence type="ECO:0000256" key="15">
    <source>
        <dbReference type="SAM" id="MobiDB-lite"/>
    </source>
</evidence>
<dbReference type="SUPFAM" id="SSF53448">
    <property type="entry name" value="Nucleotide-diphospho-sugar transferases"/>
    <property type="match status" value="1"/>
</dbReference>
<evidence type="ECO:0000256" key="13">
    <source>
        <dbReference type="ARBA" id="ARBA00038055"/>
    </source>
</evidence>
<feature type="transmembrane region" description="Helical" evidence="14">
    <location>
        <begin position="810"/>
        <end position="829"/>
    </location>
</feature>
<evidence type="ECO:0000256" key="8">
    <source>
        <dbReference type="ARBA" id="ARBA00022989"/>
    </source>
</evidence>
<dbReference type="STRING" id="1569628.A0A316V1E4"/>
<dbReference type="RefSeq" id="XP_025363847.1">
    <property type="nucleotide sequence ID" value="XM_025504329.1"/>
</dbReference>
<dbReference type="CDD" id="cd04190">
    <property type="entry name" value="Chitin_synth_C"/>
    <property type="match status" value="1"/>
</dbReference>
<dbReference type="AlphaFoldDB" id="A0A316V1E4"/>
<dbReference type="EC" id="2.4.1.16" evidence="3 14"/>
<evidence type="ECO:0000256" key="10">
    <source>
        <dbReference type="ARBA" id="ARBA00023316"/>
    </source>
</evidence>
<evidence type="ECO:0000256" key="7">
    <source>
        <dbReference type="ARBA" id="ARBA00022692"/>
    </source>
</evidence>
<name>A0A316V1E4_9BASI</name>
<dbReference type="InterPro" id="IPR029044">
    <property type="entry name" value="Nucleotide-diphossugar_trans"/>
</dbReference>
<evidence type="ECO:0000256" key="9">
    <source>
        <dbReference type="ARBA" id="ARBA00023136"/>
    </source>
</evidence>
<keyword evidence="10 14" id="KW-0961">Cell wall biogenesis/degradation</keyword>
<evidence type="ECO:0000313" key="17">
    <source>
        <dbReference type="EMBL" id="PWN29235.1"/>
    </source>
</evidence>
<dbReference type="GO" id="GO:0005886">
    <property type="term" value="C:plasma membrane"/>
    <property type="evidence" value="ECO:0007669"/>
    <property type="project" value="UniProtKB-SubCell"/>
</dbReference>
<protein>
    <recommendedName>
        <fullName evidence="3 14">Chitin synthase</fullName>
        <ecNumber evidence="3 14">2.4.1.16</ecNumber>
    </recommendedName>
</protein>
<evidence type="ECO:0000256" key="1">
    <source>
        <dbReference type="ARBA" id="ARBA00004439"/>
    </source>
</evidence>
<keyword evidence="8 14" id="KW-1133">Transmembrane helix</keyword>
<dbReference type="PANTHER" id="PTHR22914">
    <property type="entry name" value="CHITIN SYNTHASE"/>
    <property type="match status" value="1"/>
</dbReference>
<proteinExistence type="inferred from homology"/>
<keyword evidence="5 14" id="KW-0328">Glycosyltransferase</keyword>
<evidence type="ECO:0000256" key="11">
    <source>
        <dbReference type="ARBA" id="ARBA00023329"/>
    </source>
</evidence>
<dbReference type="EMBL" id="KZ819664">
    <property type="protein sequence ID" value="PWN29235.1"/>
    <property type="molecule type" value="Genomic_DNA"/>
</dbReference>
<keyword evidence="18" id="KW-1185">Reference proteome</keyword>
<comment type="function">
    <text evidence="12 14">Polymerizes chitin, a structural polymer of the cell wall and septum, by transferring the sugar moiety of UDP-GlcNAc to the non-reducing end of the growing chitin polymer.</text>
</comment>
<dbReference type="Proteomes" id="UP000245884">
    <property type="component" value="Unassembled WGS sequence"/>
</dbReference>
<dbReference type="GO" id="GO:0004100">
    <property type="term" value="F:chitin synthase activity"/>
    <property type="evidence" value="ECO:0007669"/>
    <property type="project" value="UniProtKB-UniRule"/>
</dbReference>
<dbReference type="GO" id="GO:0030428">
    <property type="term" value="C:cell septum"/>
    <property type="evidence" value="ECO:0007669"/>
    <property type="project" value="TreeGrafter"/>
</dbReference>
<feature type="compositionally biased region" description="Basic and acidic residues" evidence="15">
    <location>
        <begin position="744"/>
        <end position="761"/>
    </location>
</feature>
<dbReference type="Pfam" id="PF08407">
    <property type="entry name" value="Chitin_synth_1N"/>
    <property type="match status" value="1"/>
</dbReference>
<evidence type="ECO:0000259" key="16">
    <source>
        <dbReference type="Pfam" id="PF08407"/>
    </source>
</evidence>
<dbReference type="GeneID" id="37026152"/>
<evidence type="ECO:0000313" key="18">
    <source>
        <dbReference type="Proteomes" id="UP000245884"/>
    </source>
</evidence>
<organism evidence="17 18">
    <name type="scientific">Jaminaea rosea</name>
    <dbReference type="NCBI Taxonomy" id="1569628"/>
    <lineage>
        <taxon>Eukaryota</taxon>
        <taxon>Fungi</taxon>
        <taxon>Dikarya</taxon>
        <taxon>Basidiomycota</taxon>
        <taxon>Ustilaginomycotina</taxon>
        <taxon>Exobasidiomycetes</taxon>
        <taxon>Microstromatales</taxon>
        <taxon>Microstromatales incertae sedis</taxon>
        <taxon>Jaminaea</taxon>
    </lineage>
</organism>
<dbReference type="OrthoDB" id="26569at2759"/>
<comment type="catalytic activity">
    <reaction evidence="14">
        <text>[(1-&gt;4)-N-acetyl-beta-D-glucosaminyl](n) + UDP-N-acetyl-alpha-D-glucosamine = [(1-&gt;4)-N-acetyl-beta-D-glucosaminyl](n+1) + UDP + H(+)</text>
        <dbReference type="Rhea" id="RHEA:16637"/>
        <dbReference type="Rhea" id="RHEA-COMP:9593"/>
        <dbReference type="Rhea" id="RHEA-COMP:9595"/>
        <dbReference type="ChEBI" id="CHEBI:15378"/>
        <dbReference type="ChEBI" id="CHEBI:17029"/>
        <dbReference type="ChEBI" id="CHEBI:57705"/>
        <dbReference type="ChEBI" id="CHEBI:58223"/>
        <dbReference type="EC" id="2.4.1.16"/>
    </reaction>
</comment>
<evidence type="ECO:0000256" key="5">
    <source>
        <dbReference type="ARBA" id="ARBA00022676"/>
    </source>
</evidence>
<evidence type="ECO:0000256" key="3">
    <source>
        <dbReference type="ARBA" id="ARBA00012543"/>
    </source>
</evidence>